<name>A0A8J2S0Q5_9CRUS</name>
<protein>
    <submittedName>
        <fullName evidence="8">Uncharacterized protein</fullName>
    </submittedName>
</protein>
<accession>A0A8J2S0Q5</accession>
<evidence type="ECO:0000256" key="5">
    <source>
        <dbReference type="ARBA" id="ARBA00022989"/>
    </source>
</evidence>
<dbReference type="OrthoDB" id="6493944at2759"/>
<evidence type="ECO:0000256" key="2">
    <source>
        <dbReference type="ARBA" id="ARBA00006772"/>
    </source>
</evidence>
<keyword evidence="3" id="KW-0813">Transport</keyword>
<feature type="transmembrane region" description="Helical" evidence="7">
    <location>
        <begin position="21"/>
        <end position="40"/>
    </location>
</feature>
<feature type="transmembrane region" description="Helical" evidence="7">
    <location>
        <begin position="127"/>
        <end position="146"/>
    </location>
</feature>
<keyword evidence="6 7" id="KW-0472">Membrane</keyword>
<dbReference type="GO" id="GO:0005886">
    <property type="term" value="C:plasma membrane"/>
    <property type="evidence" value="ECO:0007669"/>
    <property type="project" value="TreeGrafter"/>
</dbReference>
<feature type="transmembrane region" description="Helical" evidence="7">
    <location>
        <begin position="511"/>
        <end position="530"/>
    </location>
</feature>
<comment type="caution">
    <text evidence="8">The sequence shown here is derived from an EMBL/GenBank/DDBJ whole genome shotgun (WGS) entry which is preliminary data.</text>
</comment>
<gene>
    <name evidence="8" type="ORF">DGAL_LOCUS15757</name>
</gene>
<comment type="similarity">
    <text evidence="2">Belongs to the SLC13A/DASS transporter (TC 2.A.47) family. NADC subfamily.</text>
</comment>
<dbReference type="PANTHER" id="PTHR10283">
    <property type="entry name" value="SOLUTE CARRIER FAMILY 13 MEMBER"/>
    <property type="match status" value="1"/>
</dbReference>
<sequence length="602" mass="67038">MGLIEIMRKRIISSLSTCWKMYILVLLPLILIPLPVLGNGKEARTGYVIIIMAVYWMTEALPVAITSLLPIVLFPLLGIMDTGKVCTAYMKETNMMFIGGLMVALTIEHCNLHKRTALRVLLFVGASPRWLMLGFMLTTMFLSMWISNTATTAMMVPIVEAVLEELFKENNEEINPSANEFPVSFSNNTLVNIDLSSLSTGSIDSVADVTTSHLELTASGNARESANHPGIKKKIRSCIFMSIAYASNIGGTGSLIGSGPQLALKGILNELYGSAPGLNFASWMAFNVPGMIINTFLAWIWLQFLFIGFKRTTSAEKGKTAVIKNLIKRNYEELGPMTFHELATLILFIVCVLLWFFRDPQFITGWSEYFNTVEVDDATAVMAIVILLFIIPARPKFWWSNNMEEGGGFALSDASKISGLSTWLGSQLAVLNVLPPFVIMFIICIMTAAVTEVIRWYKQKCTEERLTRLQQNILLPILAEMVSIKYKNHLVKCYNFLRNFKQANTVKVNPLFLMLPATVTCSYAFMLPVATPPNAIVFAAGKMDPVDMMKAGFCMNIICVFSICVLTVSYGTFMFGFHEFPEWALPINDTMIISSLHENNST</sequence>
<dbReference type="GO" id="GO:0015141">
    <property type="term" value="F:succinate transmembrane transporter activity"/>
    <property type="evidence" value="ECO:0007669"/>
    <property type="project" value="TreeGrafter"/>
</dbReference>
<keyword evidence="9" id="KW-1185">Reference proteome</keyword>
<feature type="transmembrane region" description="Helical" evidence="7">
    <location>
        <begin position="46"/>
        <end position="77"/>
    </location>
</feature>
<evidence type="ECO:0000256" key="3">
    <source>
        <dbReference type="ARBA" id="ARBA00022448"/>
    </source>
</evidence>
<dbReference type="InterPro" id="IPR001898">
    <property type="entry name" value="SLC13A/DASS"/>
</dbReference>
<dbReference type="PROSITE" id="PS01271">
    <property type="entry name" value="NA_SULFATE"/>
    <property type="match status" value="1"/>
</dbReference>
<dbReference type="PANTHER" id="PTHR10283:SF82">
    <property type="entry name" value="SOLUTE CARRIER FAMILY 13 MEMBER 2"/>
    <property type="match status" value="1"/>
</dbReference>
<organism evidence="8 9">
    <name type="scientific">Daphnia galeata</name>
    <dbReference type="NCBI Taxonomy" id="27404"/>
    <lineage>
        <taxon>Eukaryota</taxon>
        <taxon>Metazoa</taxon>
        <taxon>Ecdysozoa</taxon>
        <taxon>Arthropoda</taxon>
        <taxon>Crustacea</taxon>
        <taxon>Branchiopoda</taxon>
        <taxon>Diplostraca</taxon>
        <taxon>Cladocera</taxon>
        <taxon>Anomopoda</taxon>
        <taxon>Daphniidae</taxon>
        <taxon>Daphnia</taxon>
    </lineage>
</organism>
<feature type="transmembrane region" description="Helical" evidence="7">
    <location>
        <begin position="280"/>
        <end position="302"/>
    </location>
</feature>
<keyword evidence="4 7" id="KW-0812">Transmembrane</keyword>
<evidence type="ECO:0000313" key="8">
    <source>
        <dbReference type="EMBL" id="CAH0112049.1"/>
    </source>
</evidence>
<feature type="transmembrane region" description="Helical" evidence="7">
    <location>
        <begin position="89"/>
        <end position="107"/>
    </location>
</feature>
<dbReference type="InterPro" id="IPR031312">
    <property type="entry name" value="Na/sul_symport_CS"/>
</dbReference>
<dbReference type="AlphaFoldDB" id="A0A8J2S0Q5"/>
<feature type="transmembrane region" description="Helical" evidence="7">
    <location>
        <begin position="428"/>
        <end position="450"/>
    </location>
</feature>
<feature type="transmembrane region" description="Helical" evidence="7">
    <location>
        <begin position="551"/>
        <end position="573"/>
    </location>
</feature>
<proteinExistence type="inferred from homology"/>
<feature type="transmembrane region" description="Helical" evidence="7">
    <location>
        <begin position="238"/>
        <end position="260"/>
    </location>
</feature>
<feature type="transmembrane region" description="Helical" evidence="7">
    <location>
        <begin position="377"/>
        <end position="393"/>
    </location>
</feature>
<keyword evidence="5 7" id="KW-1133">Transmembrane helix</keyword>
<dbReference type="EMBL" id="CAKKLH010000321">
    <property type="protein sequence ID" value="CAH0112049.1"/>
    <property type="molecule type" value="Genomic_DNA"/>
</dbReference>
<feature type="transmembrane region" description="Helical" evidence="7">
    <location>
        <begin position="338"/>
        <end position="357"/>
    </location>
</feature>
<dbReference type="Proteomes" id="UP000789390">
    <property type="component" value="Unassembled WGS sequence"/>
</dbReference>
<reference evidence="8" key="1">
    <citation type="submission" date="2021-11" db="EMBL/GenBank/DDBJ databases">
        <authorList>
            <person name="Schell T."/>
        </authorList>
    </citation>
    <scope>NUCLEOTIDE SEQUENCE</scope>
    <source>
        <strain evidence="8">M5</strain>
    </source>
</reference>
<evidence type="ECO:0000256" key="1">
    <source>
        <dbReference type="ARBA" id="ARBA00004141"/>
    </source>
</evidence>
<evidence type="ECO:0000256" key="6">
    <source>
        <dbReference type="ARBA" id="ARBA00023136"/>
    </source>
</evidence>
<dbReference type="Pfam" id="PF00939">
    <property type="entry name" value="Na_sulph_symp"/>
    <property type="match status" value="2"/>
</dbReference>
<evidence type="ECO:0000256" key="4">
    <source>
        <dbReference type="ARBA" id="ARBA00022692"/>
    </source>
</evidence>
<evidence type="ECO:0000313" key="9">
    <source>
        <dbReference type="Proteomes" id="UP000789390"/>
    </source>
</evidence>
<evidence type="ECO:0000256" key="7">
    <source>
        <dbReference type="SAM" id="Phobius"/>
    </source>
</evidence>
<comment type="subcellular location">
    <subcellularLocation>
        <location evidence="1">Membrane</location>
        <topology evidence="1">Multi-pass membrane protein</topology>
    </subcellularLocation>
</comment>
<dbReference type="GO" id="GO:0015137">
    <property type="term" value="F:citrate transmembrane transporter activity"/>
    <property type="evidence" value="ECO:0007669"/>
    <property type="project" value="TreeGrafter"/>
</dbReference>